<dbReference type="InterPro" id="IPR036728">
    <property type="entry name" value="PBP_GOBP_sf"/>
</dbReference>
<protein>
    <submittedName>
        <fullName evidence="2">Uncharacterized protein</fullName>
    </submittedName>
</protein>
<organism evidence="2 3">
    <name type="scientific">Brassicogethes aeneus</name>
    <name type="common">Rape pollen beetle</name>
    <name type="synonym">Meligethes aeneus</name>
    <dbReference type="NCBI Taxonomy" id="1431903"/>
    <lineage>
        <taxon>Eukaryota</taxon>
        <taxon>Metazoa</taxon>
        <taxon>Ecdysozoa</taxon>
        <taxon>Arthropoda</taxon>
        <taxon>Hexapoda</taxon>
        <taxon>Insecta</taxon>
        <taxon>Pterygota</taxon>
        <taxon>Neoptera</taxon>
        <taxon>Endopterygota</taxon>
        <taxon>Coleoptera</taxon>
        <taxon>Polyphaga</taxon>
        <taxon>Cucujiformia</taxon>
        <taxon>Nitidulidae</taxon>
        <taxon>Meligethinae</taxon>
        <taxon>Brassicogethes</taxon>
    </lineage>
</organism>
<dbReference type="AlphaFoldDB" id="A0A9P0FJS0"/>
<keyword evidence="3" id="KW-1185">Reference proteome</keyword>
<dbReference type="OrthoDB" id="6779241at2759"/>
<name>A0A9P0FJS0_BRAAE</name>
<dbReference type="Proteomes" id="UP001154078">
    <property type="component" value="Chromosome 6"/>
</dbReference>
<dbReference type="SUPFAM" id="SSF47565">
    <property type="entry name" value="Insect pheromone/odorant-binding proteins"/>
    <property type="match status" value="1"/>
</dbReference>
<reference evidence="2" key="1">
    <citation type="submission" date="2021-12" db="EMBL/GenBank/DDBJ databases">
        <authorList>
            <person name="King R."/>
        </authorList>
    </citation>
    <scope>NUCLEOTIDE SEQUENCE</scope>
</reference>
<gene>
    <name evidence="2" type="ORF">MELIAE_LOCUS9610</name>
</gene>
<evidence type="ECO:0000313" key="3">
    <source>
        <dbReference type="Proteomes" id="UP001154078"/>
    </source>
</evidence>
<dbReference type="Gene3D" id="1.10.238.20">
    <property type="entry name" value="Pheromone/general odorant binding protein domain"/>
    <property type="match status" value="1"/>
</dbReference>
<dbReference type="InterPro" id="IPR006170">
    <property type="entry name" value="PBP/GOBP"/>
</dbReference>
<dbReference type="Pfam" id="PF01395">
    <property type="entry name" value="PBP_GOBP"/>
    <property type="match status" value="1"/>
</dbReference>
<dbReference type="EMBL" id="OV121137">
    <property type="protein sequence ID" value="CAH0559533.1"/>
    <property type="molecule type" value="Genomic_DNA"/>
</dbReference>
<feature type="chain" id="PRO_5040383133" evidence="1">
    <location>
        <begin position="17"/>
        <end position="136"/>
    </location>
</feature>
<proteinExistence type="predicted"/>
<sequence length="136" mass="14900">MFVPYLLFAAVAGVIAQPPHPPHGIFPAIFQKLSNGTIEDCRTSSGVEESDFKAVKFGAGGKPNEKIMCFSKCLQEKAGILGEDGTINVDVIKQMPKPPYMTDELVTKIEECLMGIGKIEKCADIEKMDECMMKKN</sequence>
<feature type="signal peptide" evidence="1">
    <location>
        <begin position="1"/>
        <end position="16"/>
    </location>
</feature>
<accession>A0A9P0FJS0</accession>
<evidence type="ECO:0000313" key="2">
    <source>
        <dbReference type="EMBL" id="CAH0559533.1"/>
    </source>
</evidence>
<dbReference type="SMART" id="SM00708">
    <property type="entry name" value="PhBP"/>
    <property type="match status" value="1"/>
</dbReference>
<evidence type="ECO:0000256" key="1">
    <source>
        <dbReference type="SAM" id="SignalP"/>
    </source>
</evidence>
<keyword evidence="1" id="KW-0732">Signal</keyword>
<dbReference type="CDD" id="cd23992">
    <property type="entry name" value="PBP_GOBP"/>
    <property type="match status" value="1"/>
</dbReference>
<dbReference type="GO" id="GO:0005549">
    <property type="term" value="F:odorant binding"/>
    <property type="evidence" value="ECO:0007669"/>
    <property type="project" value="InterPro"/>
</dbReference>